<proteinExistence type="predicted"/>
<evidence type="ECO:0000313" key="1">
    <source>
        <dbReference type="EMBL" id="SVE34445.1"/>
    </source>
</evidence>
<accession>A0A383CRJ2</accession>
<dbReference type="EMBL" id="UINC01210810">
    <property type="protein sequence ID" value="SVE34445.1"/>
    <property type="molecule type" value="Genomic_DNA"/>
</dbReference>
<feature type="non-terminal residue" evidence="1">
    <location>
        <position position="148"/>
    </location>
</feature>
<evidence type="ECO:0008006" key="2">
    <source>
        <dbReference type="Google" id="ProtNLM"/>
    </source>
</evidence>
<protein>
    <recommendedName>
        <fullName evidence="2">PpiC domain-containing protein</fullName>
    </recommendedName>
</protein>
<organism evidence="1">
    <name type="scientific">marine metagenome</name>
    <dbReference type="NCBI Taxonomy" id="408172"/>
    <lineage>
        <taxon>unclassified sequences</taxon>
        <taxon>metagenomes</taxon>
        <taxon>ecological metagenomes</taxon>
    </lineage>
</organism>
<dbReference type="AlphaFoldDB" id="A0A383CRJ2"/>
<name>A0A383CRJ2_9ZZZZ</name>
<sequence>MYFLFLGGVIFAAYYWASDGAGVADKNTINVDEVALLEFMQYRSKSFDPQAARQRFFNFSGPARQQVIEQFVREEALYRRALDFGFEQGDYVIRRRLVQKMDFIAEGLVFDQSALRDDAIMDHYLAHLAQYTQPATISFAHVFYSASK</sequence>
<reference evidence="1" key="1">
    <citation type="submission" date="2018-05" db="EMBL/GenBank/DDBJ databases">
        <authorList>
            <person name="Lanie J.A."/>
            <person name="Ng W.-L."/>
            <person name="Kazmierczak K.M."/>
            <person name="Andrzejewski T.M."/>
            <person name="Davidsen T.M."/>
            <person name="Wayne K.J."/>
            <person name="Tettelin H."/>
            <person name="Glass J.I."/>
            <person name="Rusch D."/>
            <person name="Podicherti R."/>
            <person name="Tsui H.-C.T."/>
            <person name="Winkler M.E."/>
        </authorList>
    </citation>
    <scope>NUCLEOTIDE SEQUENCE</scope>
</reference>
<gene>
    <name evidence="1" type="ORF">METZ01_LOCUS487299</name>
</gene>